<evidence type="ECO:0000256" key="7">
    <source>
        <dbReference type="ARBA" id="ARBA00023136"/>
    </source>
</evidence>
<organism evidence="11 12">
    <name type="scientific">Spiribacter vilamensis</name>
    <dbReference type="NCBI Taxonomy" id="531306"/>
    <lineage>
        <taxon>Bacteria</taxon>
        <taxon>Pseudomonadati</taxon>
        <taxon>Pseudomonadota</taxon>
        <taxon>Gammaproteobacteria</taxon>
        <taxon>Chromatiales</taxon>
        <taxon>Ectothiorhodospiraceae</taxon>
        <taxon>Spiribacter</taxon>
    </lineage>
</organism>
<evidence type="ECO:0000256" key="6">
    <source>
        <dbReference type="ARBA" id="ARBA00023098"/>
    </source>
</evidence>
<accession>A0A4Q8D206</accession>
<keyword evidence="6 10" id="KW-0443">Lipid metabolism</keyword>
<dbReference type="PANTHER" id="PTHR30309">
    <property type="entry name" value="INNER MEMBRANE PROTEIN YGIH"/>
    <property type="match status" value="1"/>
</dbReference>
<keyword evidence="2 10" id="KW-0444">Lipid biosynthesis</keyword>
<feature type="transmembrane region" description="Helical" evidence="10">
    <location>
        <begin position="73"/>
        <end position="100"/>
    </location>
</feature>
<evidence type="ECO:0000256" key="9">
    <source>
        <dbReference type="ARBA" id="ARBA00023264"/>
    </source>
</evidence>
<name>A0A4Q8D206_9GAMM</name>
<dbReference type="GO" id="GO:0005886">
    <property type="term" value="C:plasma membrane"/>
    <property type="evidence" value="ECO:0007669"/>
    <property type="project" value="UniProtKB-SubCell"/>
</dbReference>
<keyword evidence="12" id="KW-1185">Reference proteome</keyword>
<dbReference type="RefSeq" id="WP_130503663.1">
    <property type="nucleotide sequence ID" value="NZ_SHLI01000001.1"/>
</dbReference>
<dbReference type="HAMAP" id="MF_01043">
    <property type="entry name" value="PlsY"/>
    <property type="match status" value="1"/>
</dbReference>
<evidence type="ECO:0000256" key="4">
    <source>
        <dbReference type="ARBA" id="ARBA00022692"/>
    </source>
</evidence>
<dbReference type="EMBL" id="SHLI01000001">
    <property type="protein sequence ID" value="RZU99431.1"/>
    <property type="molecule type" value="Genomic_DNA"/>
</dbReference>
<dbReference type="GO" id="GO:0043772">
    <property type="term" value="F:acyl-phosphate glycerol-3-phosphate acyltransferase activity"/>
    <property type="evidence" value="ECO:0007669"/>
    <property type="project" value="UniProtKB-UniRule"/>
</dbReference>
<dbReference type="NCBIfam" id="TIGR00023">
    <property type="entry name" value="glycerol-3-phosphate 1-O-acyltransferase PlsY"/>
    <property type="match status" value="1"/>
</dbReference>
<comment type="subcellular location">
    <subcellularLocation>
        <location evidence="10">Cell membrane</location>
        <topology evidence="10">Multi-pass membrane protein</topology>
    </subcellularLocation>
</comment>
<keyword evidence="4 10" id="KW-0812">Transmembrane</keyword>
<evidence type="ECO:0000256" key="2">
    <source>
        <dbReference type="ARBA" id="ARBA00022516"/>
    </source>
</evidence>
<evidence type="ECO:0000313" key="11">
    <source>
        <dbReference type="EMBL" id="RZU99431.1"/>
    </source>
</evidence>
<dbReference type="PANTHER" id="PTHR30309:SF0">
    <property type="entry name" value="GLYCEROL-3-PHOSPHATE ACYLTRANSFERASE-RELATED"/>
    <property type="match status" value="1"/>
</dbReference>
<evidence type="ECO:0000256" key="3">
    <source>
        <dbReference type="ARBA" id="ARBA00022679"/>
    </source>
</evidence>
<keyword evidence="5 10" id="KW-1133">Transmembrane helix</keyword>
<comment type="pathway">
    <text evidence="10">Lipid metabolism; phospholipid metabolism.</text>
</comment>
<keyword evidence="3 10" id="KW-0808">Transferase</keyword>
<dbReference type="Pfam" id="PF02660">
    <property type="entry name" value="G3P_acyltransf"/>
    <property type="match status" value="1"/>
</dbReference>
<keyword evidence="8 10" id="KW-0594">Phospholipid biosynthesis</keyword>
<evidence type="ECO:0000313" key="12">
    <source>
        <dbReference type="Proteomes" id="UP000292298"/>
    </source>
</evidence>
<evidence type="ECO:0000256" key="10">
    <source>
        <dbReference type="HAMAP-Rule" id="MF_01043"/>
    </source>
</evidence>
<dbReference type="InterPro" id="IPR003811">
    <property type="entry name" value="G3P_acylTferase_PlsY"/>
</dbReference>
<dbReference type="GO" id="GO:0008654">
    <property type="term" value="P:phospholipid biosynthetic process"/>
    <property type="evidence" value="ECO:0007669"/>
    <property type="project" value="UniProtKB-UniRule"/>
</dbReference>
<comment type="caution">
    <text evidence="11">The sequence shown here is derived from an EMBL/GenBank/DDBJ whole genome shotgun (WGS) entry which is preliminary data.</text>
</comment>
<feature type="transmembrane region" description="Helical" evidence="10">
    <location>
        <begin position="161"/>
        <end position="177"/>
    </location>
</feature>
<reference evidence="11 12" key="1">
    <citation type="submission" date="2019-02" db="EMBL/GenBank/DDBJ databases">
        <title>Genomic Encyclopedia of Type Strains, Phase IV (KMG-IV): sequencing the most valuable type-strain genomes for metagenomic binning, comparative biology and taxonomic classification.</title>
        <authorList>
            <person name="Goeker M."/>
        </authorList>
    </citation>
    <scope>NUCLEOTIDE SEQUENCE [LARGE SCALE GENOMIC DNA]</scope>
    <source>
        <strain evidence="11 12">DSM 21056</strain>
    </source>
</reference>
<comment type="catalytic activity">
    <reaction evidence="10">
        <text>an acyl phosphate + sn-glycerol 3-phosphate = a 1-acyl-sn-glycero-3-phosphate + phosphate</text>
        <dbReference type="Rhea" id="RHEA:34075"/>
        <dbReference type="ChEBI" id="CHEBI:43474"/>
        <dbReference type="ChEBI" id="CHEBI:57597"/>
        <dbReference type="ChEBI" id="CHEBI:57970"/>
        <dbReference type="ChEBI" id="CHEBI:59918"/>
        <dbReference type="EC" id="2.3.1.275"/>
    </reaction>
</comment>
<dbReference type="EC" id="2.3.1.275" evidence="10"/>
<feature type="transmembrane region" description="Helical" evidence="10">
    <location>
        <begin position="106"/>
        <end position="130"/>
    </location>
</feature>
<proteinExistence type="inferred from homology"/>
<evidence type="ECO:0000256" key="1">
    <source>
        <dbReference type="ARBA" id="ARBA00022475"/>
    </source>
</evidence>
<dbReference type="UniPathway" id="UPA00085"/>
<keyword evidence="9 10" id="KW-1208">Phospholipid metabolism</keyword>
<dbReference type="Proteomes" id="UP000292298">
    <property type="component" value="Unassembled WGS sequence"/>
</dbReference>
<evidence type="ECO:0000256" key="5">
    <source>
        <dbReference type="ARBA" id="ARBA00022989"/>
    </source>
</evidence>
<dbReference type="OrthoDB" id="9777124at2"/>
<feature type="transmembrane region" description="Helical" evidence="10">
    <location>
        <begin position="6"/>
        <end position="26"/>
    </location>
</feature>
<comment type="subunit">
    <text evidence="10">Probably interacts with PlsX.</text>
</comment>
<keyword evidence="1 10" id="KW-1003">Cell membrane</keyword>
<protein>
    <recommendedName>
        <fullName evidence="10">Glycerol-3-phosphate acyltransferase</fullName>
    </recommendedName>
    <alternativeName>
        <fullName evidence="10">Acyl-PO4 G3P acyltransferase</fullName>
    </alternativeName>
    <alternativeName>
        <fullName evidence="10">Acyl-phosphate--glycerol-3-phosphate acyltransferase</fullName>
    </alternativeName>
    <alternativeName>
        <fullName evidence="10">G3P acyltransferase</fullName>
        <shortName evidence="10">GPAT</shortName>
        <ecNumber evidence="10">2.3.1.275</ecNumber>
    </alternativeName>
    <alternativeName>
        <fullName evidence="10">Lysophosphatidic acid synthase</fullName>
        <shortName evidence="10">LPA synthase</shortName>
    </alternativeName>
</protein>
<dbReference type="SMART" id="SM01207">
    <property type="entry name" value="G3P_acyltransf"/>
    <property type="match status" value="1"/>
</dbReference>
<gene>
    <name evidence="10" type="primary">plsY</name>
    <name evidence="11" type="ORF">EV698_1721</name>
</gene>
<evidence type="ECO:0000256" key="8">
    <source>
        <dbReference type="ARBA" id="ARBA00023209"/>
    </source>
</evidence>
<keyword evidence="11" id="KW-0012">Acyltransferase</keyword>
<dbReference type="AlphaFoldDB" id="A0A4Q8D206"/>
<comment type="function">
    <text evidence="10">Catalyzes the transfer of an acyl group from acyl-phosphate (acyl-PO(4)) to glycerol-3-phosphate (G3P) to form lysophosphatidic acid (LPA). This enzyme utilizes acyl-phosphate as fatty acyl donor, but not acyl-CoA or acyl-ACP.</text>
</comment>
<sequence length="195" mass="19704">MTDIALIVIGYLAGSLSTGVLVARLLGMPDPRHDGSGNPGATNVLRLGGRGAGAATLAGDALKGVVPVLAGHALGLSATTIAAIGGAAFLGHLFPVFFAFRGGKGIATGLGIFLAWSWLPGAAVVLTWLVVAALTRLSSLAALVSFALAPAWFLLIDQSPALAGVAVGMALLTGWRHRGNIRRIAGGTEPRIGRR</sequence>
<comment type="similarity">
    <text evidence="10">Belongs to the PlsY family.</text>
</comment>
<keyword evidence="7 10" id="KW-0472">Membrane</keyword>